<dbReference type="KEGG" id="vg:6372572"/>
<organismHost>
    <name type="scientific">Pseudomonas chlororaphis</name>
    <dbReference type="NCBI Taxonomy" id="587753"/>
</organismHost>
<dbReference type="RefSeq" id="YP_001957126.1">
    <property type="nucleotide sequence ID" value="NC_010821.1"/>
</dbReference>
<reference evidence="1 2" key="1">
    <citation type="journal article" date="2008" name="Virology">
        <title>Characterization of Pseudomonas chlororaphis myovirus 201varphi2-1 via genomic sequencing, mass spectrometry, and electron microscopy.</title>
        <authorList>
            <person name="Thomas J.A."/>
            <person name="Rolando M.R."/>
            <person name="Carroll C.A."/>
            <person name="Shen P.S."/>
            <person name="Belnap D.M."/>
            <person name="Weintraub S.T."/>
            <person name="Serwer P."/>
            <person name="Hardies S.C."/>
        </authorList>
    </citation>
    <scope>NUCLEOTIDE SEQUENCE</scope>
</reference>
<proteinExistence type="predicted"/>
<dbReference type="EMBL" id="EU197055">
    <property type="protein sequence ID" value="ABY63230.1"/>
    <property type="molecule type" value="Genomic_DNA"/>
</dbReference>
<protein>
    <submittedName>
        <fullName evidence="1">Uncharacterized protein</fullName>
    </submittedName>
</protein>
<gene>
    <name evidence="1" type="ORF">201phi2-1p406</name>
</gene>
<name>B3FJR5_BP201</name>
<organism evidence="1 2">
    <name type="scientific">Pseudomonas phage 201phi2-1</name>
    <name type="common">Pseudomonas chlororaphis phage 201phi2-1</name>
    <dbReference type="NCBI Taxonomy" id="198110"/>
    <lineage>
        <taxon>Viruses</taxon>
        <taxon>Duplodnaviria</taxon>
        <taxon>Heunggongvirae</taxon>
        <taxon>Uroviricota</taxon>
        <taxon>Caudoviricetes</taxon>
        <taxon>Chimalliviridae</taxon>
        <taxon>Serwervirus</taxon>
        <taxon>Serwervirus 201phi21</taxon>
    </lineage>
</organism>
<sequence>MDTPKVLYHGSLYKQNELMPGIKRSGELTVWDGVETNQNLYATTDPQEAALLGIGSAAEKTFDTDRFIELDGNIWLFTQTQIDINDFLEMVIYRYTIPVRPQDGWTKNNNPYNNIDTEWITQKTIHGVKCEKLDIRKVMRGHTVTVTQAPVDVSLPEITTRYGSDTKVYKL</sequence>
<dbReference type="Proteomes" id="UP000002421">
    <property type="component" value="Segment"/>
</dbReference>
<evidence type="ECO:0000313" key="2">
    <source>
        <dbReference type="Proteomes" id="UP000002421"/>
    </source>
</evidence>
<dbReference type="OrthoDB" id="16809at10239"/>
<accession>B3FJR5</accession>
<keyword evidence="2" id="KW-1185">Reference proteome</keyword>
<evidence type="ECO:0000313" key="1">
    <source>
        <dbReference type="EMBL" id="ABY63230.1"/>
    </source>
</evidence>